<comment type="caution">
    <text evidence="2">The sequence shown here is derived from an EMBL/GenBank/DDBJ whole genome shotgun (WGS) entry which is preliminary data.</text>
</comment>
<name>A0A0J5PA79_9PAST</name>
<dbReference type="RefSeq" id="WP_047975930.1">
    <property type="nucleotide sequence ID" value="NZ_JWIZ01000003.1"/>
</dbReference>
<evidence type="ECO:0000313" key="2">
    <source>
        <dbReference type="EMBL" id="KMK52454.1"/>
    </source>
</evidence>
<gene>
    <name evidence="2" type="ORF">RO21_00975</name>
</gene>
<protein>
    <submittedName>
        <fullName evidence="2">Uncharacterized protein</fullName>
    </submittedName>
</protein>
<feature type="chain" id="PRO_5005262773" evidence="1">
    <location>
        <begin position="22"/>
        <end position="340"/>
    </location>
</feature>
<proteinExistence type="predicted"/>
<reference evidence="2 3" key="1">
    <citation type="submission" date="2014-12" db="EMBL/GenBank/DDBJ databases">
        <title>Reclassification of Actinobacillus muris as Muribacter muris.</title>
        <authorList>
            <person name="Christensen H."/>
            <person name="Nicklas W."/>
            <person name="Bisgaard M."/>
        </authorList>
    </citation>
    <scope>NUCLEOTIDE SEQUENCE [LARGE SCALE GENOMIC DNA]</scope>
    <source>
        <strain evidence="2 3">Ackerman80-443D</strain>
    </source>
</reference>
<organism evidence="2 3">
    <name type="scientific">Muribacter muris</name>
    <dbReference type="NCBI Taxonomy" id="67855"/>
    <lineage>
        <taxon>Bacteria</taxon>
        <taxon>Pseudomonadati</taxon>
        <taxon>Pseudomonadota</taxon>
        <taxon>Gammaproteobacteria</taxon>
        <taxon>Pasteurellales</taxon>
        <taxon>Pasteurellaceae</taxon>
        <taxon>Muribacter</taxon>
    </lineage>
</organism>
<evidence type="ECO:0000313" key="3">
    <source>
        <dbReference type="Proteomes" id="UP000036270"/>
    </source>
</evidence>
<keyword evidence="1" id="KW-0732">Signal</keyword>
<dbReference type="PATRIC" id="fig|67855.3.peg.1059"/>
<sequence length="340" mass="38660">MQIKKSLYASILLGLSMFSQAKIFEASGVGNTPELAKKDAVANAIKFSVGETIVSKEELNNEQFTQRIVGYSDGYVKNIEIISNIRLPNGGYEASVKVDIESQKLIGTLKEMNVAVLENAIDNTSLMEAIAHFEKKDANEKSKNDYKTLAEELLLKPIQEGKKIIDIEIVEKLKPLKPKENSDLFPFEFSASIGLNQTYIEGFKKLLETDKSKNSIREVRELSDMNSEKLLNIFYISDEKSQILNDVLKEVNRLFGYDKTIIVNLINKDGSKPQLYNRKVVDSSYYEIGGNDSALLLYLPEIYSNISRWPYFYSKKNNVKIKLYLTKTDLLNLKDIELTY</sequence>
<dbReference type="Proteomes" id="UP000036270">
    <property type="component" value="Unassembled WGS sequence"/>
</dbReference>
<dbReference type="AlphaFoldDB" id="A0A0J5PA79"/>
<dbReference type="EMBL" id="JWIZ01000003">
    <property type="protein sequence ID" value="KMK52454.1"/>
    <property type="molecule type" value="Genomic_DNA"/>
</dbReference>
<keyword evidence="3" id="KW-1185">Reference proteome</keyword>
<dbReference type="STRING" id="67855.RO21_00975"/>
<evidence type="ECO:0000256" key="1">
    <source>
        <dbReference type="SAM" id="SignalP"/>
    </source>
</evidence>
<accession>A0A0J5PA79</accession>
<feature type="signal peptide" evidence="1">
    <location>
        <begin position="1"/>
        <end position="21"/>
    </location>
</feature>